<dbReference type="InterPro" id="IPR002155">
    <property type="entry name" value="Thiolase"/>
</dbReference>
<dbReference type="GO" id="GO:0003988">
    <property type="term" value="F:acetyl-CoA C-acyltransferase activity"/>
    <property type="evidence" value="ECO:0007669"/>
    <property type="project" value="UniProtKB-ARBA"/>
</dbReference>
<dbReference type="Gene3D" id="3.40.47.10">
    <property type="match status" value="1"/>
</dbReference>
<dbReference type="AlphaFoldDB" id="A0A5K7Z271"/>
<evidence type="ECO:0000313" key="4">
    <source>
        <dbReference type="Proteomes" id="UP000427769"/>
    </source>
</evidence>
<dbReference type="Pfam" id="PF00108">
    <property type="entry name" value="Thiolase_N"/>
    <property type="match status" value="1"/>
</dbReference>
<proteinExistence type="predicted"/>
<evidence type="ECO:0000259" key="2">
    <source>
        <dbReference type="Pfam" id="PF22691"/>
    </source>
</evidence>
<dbReference type="OrthoDB" id="5411776at2"/>
<reference evidence="3 4" key="1">
    <citation type="submission" date="2019-11" db="EMBL/GenBank/DDBJ databases">
        <title>Comparative genomics of hydrocarbon-degrading Desulfosarcina strains.</title>
        <authorList>
            <person name="Watanabe M."/>
            <person name="Kojima H."/>
            <person name="Fukui M."/>
        </authorList>
    </citation>
    <scope>NUCLEOTIDE SEQUENCE [LARGE SCALE GENOMIC DNA]</scope>
    <source>
        <strain evidence="3 4">PP31</strain>
    </source>
</reference>
<protein>
    <submittedName>
        <fullName evidence="3">3-ketoacyl-CoA thiolase</fullName>
    </submittedName>
</protein>
<dbReference type="KEGG" id="dwd:DSCW_16100"/>
<dbReference type="InterPro" id="IPR020616">
    <property type="entry name" value="Thiolase_N"/>
</dbReference>
<dbReference type="Proteomes" id="UP000427769">
    <property type="component" value="Chromosome"/>
</dbReference>
<dbReference type="InterPro" id="IPR055140">
    <property type="entry name" value="Thiolase_C_2"/>
</dbReference>
<dbReference type="Pfam" id="PF22691">
    <property type="entry name" value="Thiolase_C_1"/>
    <property type="match status" value="1"/>
</dbReference>
<accession>A0A5K7Z271</accession>
<sequence>MSKQRVAIVGTGQTFHKSHRPDVNGQELINEAVQAALADADLSIDEIDAIVIGNMDHFEGINYVDCWSVDGSGGFMKPVIKLTTGGTTGSTLAIGGYHMVASSLFDRVLVIGWEKNSESDTTGAITTAFDPVWDRLVFAGAISGLAAEAQAYMAKYGATDRDGARVSVRDRKHACNNPHTQLRKEVTIDEVLASPMLADPIHLLDVCPRTDGACAVIMAGEQVAEKITATPDWIWATANRHTYTYLGDSNFGRLDSMAAAAREIYKKTGIKEPAKEIGVIELYQPYSFAGIMWIEDLGLAEHGKGAEFIWSGATDMGGEIPINPSGGVIACNPIGATGLIRCAEAAMQVMGKAEGRQVPDVNLAMSTGFGGCFWSDILLHGRRKPEF</sequence>
<keyword evidence="4" id="KW-1185">Reference proteome</keyword>
<organism evidence="3 4">
    <name type="scientific">Desulfosarcina widdelii</name>
    <dbReference type="NCBI Taxonomy" id="947919"/>
    <lineage>
        <taxon>Bacteria</taxon>
        <taxon>Pseudomonadati</taxon>
        <taxon>Thermodesulfobacteriota</taxon>
        <taxon>Desulfobacteria</taxon>
        <taxon>Desulfobacterales</taxon>
        <taxon>Desulfosarcinaceae</taxon>
        <taxon>Desulfosarcina</taxon>
    </lineage>
</organism>
<dbReference type="PIRSF" id="PIRSF000429">
    <property type="entry name" value="Ac-CoA_Ac_transf"/>
    <property type="match status" value="1"/>
</dbReference>
<dbReference type="PANTHER" id="PTHR42870">
    <property type="entry name" value="ACETYL-COA C-ACETYLTRANSFERASE"/>
    <property type="match status" value="1"/>
</dbReference>
<evidence type="ECO:0000259" key="1">
    <source>
        <dbReference type="Pfam" id="PF00108"/>
    </source>
</evidence>
<dbReference type="PANTHER" id="PTHR42870:SF1">
    <property type="entry name" value="NON-SPECIFIC LIPID-TRANSFER PROTEIN-LIKE 2"/>
    <property type="match status" value="1"/>
</dbReference>
<gene>
    <name evidence="3" type="ORF">DSCW_16100</name>
</gene>
<evidence type="ECO:0000313" key="3">
    <source>
        <dbReference type="EMBL" id="BBO74193.1"/>
    </source>
</evidence>
<name>A0A5K7Z271_9BACT</name>
<feature type="domain" description="Thiolase C-terminal" evidence="2">
    <location>
        <begin position="254"/>
        <end position="376"/>
    </location>
</feature>
<dbReference type="SUPFAM" id="SSF53901">
    <property type="entry name" value="Thiolase-like"/>
    <property type="match status" value="2"/>
</dbReference>
<dbReference type="EMBL" id="AP021875">
    <property type="protein sequence ID" value="BBO74193.1"/>
    <property type="molecule type" value="Genomic_DNA"/>
</dbReference>
<dbReference type="RefSeq" id="WP_155303241.1">
    <property type="nucleotide sequence ID" value="NZ_AP021875.1"/>
</dbReference>
<feature type="domain" description="Thiolase N-terminal" evidence="1">
    <location>
        <begin position="6"/>
        <end position="221"/>
    </location>
</feature>
<dbReference type="InterPro" id="IPR016039">
    <property type="entry name" value="Thiolase-like"/>
</dbReference>
<dbReference type="CDD" id="cd00829">
    <property type="entry name" value="SCP-x_thiolase"/>
    <property type="match status" value="1"/>
</dbReference>